<dbReference type="EMBL" id="CP076133">
    <property type="protein sequence ID" value="QWG05462.1"/>
    <property type="molecule type" value="Genomic_DNA"/>
</dbReference>
<evidence type="ECO:0000256" key="2">
    <source>
        <dbReference type="PROSITE-ProRule" id="PRU00169"/>
    </source>
</evidence>
<evidence type="ECO:0000313" key="4">
    <source>
        <dbReference type="EMBL" id="QWG05462.1"/>
    </source>
</evidence>
<dbReference type="PROSITE" id="PS50110">
    <property type="entry name" value="RESPONSE_REGULATORY"/>
    <property type="match status" value="1"/>
</dbReference>
<evidence type="ECO:0000313" key="5">
    <source>
        <dbReference type="Proteomes" id="UP000678679"/>
    </source>
</evidence>
<dbReference type="Gene3D" id="3.40.50.2300">
    <property type="match status" value="1"/>
</dbReference>
<proteinExistence type="predicted"/>
<dbReference type="InterPro" id="IPR038461">
    <property type="entry name" value="Schlafen_AlbA_2_dom_sf"/>
</dbReference>
<dbReference type="InterPro" id="IPR007421">
    <property type="entry name" value="Schlafen_AlbA_2_dom"/>
</dbReference>
<dbReference type="Gene3D" id="3.30.950.30">
    <property type="entry name" value="Schlafen, AAA domain"/>
    <property type="match status" value="1"/>
</dbReference>
<dbReference type="Pfam" id="PF00072">
    <property type="entry name" value="Response_reg"/>
    <property type="match status" value="1"/>
</dbReference>
<dbReference type="Pfam" id="PF04326">
    <property type="entry name" value="SLFN_AlbA_2"/>
    <property type="match status" value="1"/>
</dbReference>
<protein>
    <submittedName>
        <fullName evidence="4">Response regulator</fullName>
    </submittedName>
</protein>
<accession>A0AAX1NDS9</accession>
<dbReference type="InterPro" id="IPR011006">
    <property type="entry name" value="CheY-like_superfamily"/>
</dbReference>
<dbReference type="Proteomes" id="UP000678679">
    <property type="component" value="Chromosome 2"/>
</dbReference>
<reference evidence="4 5" key="1">
    <citation type="submission" date="2021-05" db="EMBL/GenBank/DDBJ databases">
        <title>Comparative genomic studies on the polysaccharide-degrading batcterial strains of the Flammeovirga genus.</title>
        <authorList>
            <person name="Zewei F."/>
            <person name="Zheng Z."/>
            <person name="Yu L."/>
            <person name="Ruyue G."/>
            <person name="Yanhong M."/>
            <person name="Yuanyuan C."/>
            <person name="Jingyan G."/>
            <person name="Wenjun H."/>
        </authorList>
    </citation>
    <scope>NUCLEOTIDE SEQUENCE [LARGE SCALE GENOMIC DNA]</scope>
    <source>
        <strain evidence="4 5">NBRC:100898</strain>
    </source>
</reference>
<organism evidence="4 5">
    <name type="scientific">Flammeovirga yaeyamensis</name>
    <dbReference type="NCBI Taxonomy" id="367791"/>
    <lineage>
        <taxon>Bacteria</taxon>
        <taxon>Pseudomonadati</taxon>
        <taxon>Bacteroidota</taxon>
        <taxon>Cytophagia</taxon>
        <taxon>Cytophagales</taxon>
        <taxon>Flammeovirgaceae</taxon>
        <taxon>Flammeovirga</taxon>
    </lineage>
</organism>
<dbReference type="PANTHER" id="PTHR44591:SF3">
    <property type="entry name" value="RESPONSE REGULATORY DOMAIN-CONTAINING PROTEIN"/>
    <property type="match status" value="1"/>
</dbReference>
<feature type="modified residue" description="4-aspartylphosphate" evidence="2">
    <location>
        <position position="56"/>
    </location>
</feature>
<dbReference type="RefSeq" id="WP_169661887.1">
    <property type="nucleotide sequence ID" value="NZ_CP076133.1"/>
</dbReference>
<dbReference type="SUPFAM" id="SSF52172">
    <property type="entry name" value="CheY-like"/>
    <property type="match status" value="1"/>
</dbReference>
<dbReference type="SMART" id="SM00448">
    <property type="entry name" value="REC"/>
    <property type="match status" value="1"/>
</dbReference>
<name>A0AAX1NDS9_9BACT</name>
<sequence>MTDTKNCILIVDDAAENIDMLRGLLGNEYKIKVALNGKKALELAKKAPQPDLVLLDIVMPEMDGYEVLKTMKSDPELEHLSVIFLTSKVDPEDEKKGFALGAIDYITKPFDPDIVISRIRPKIEMSVNQKKLREQLSQLQNQTIESGDTESEWLDLIAKGESETCEFKSTLRFNLYTKKHESRIENQCLKSVAAFLNGNGGTLFVGVNDDGEPIGMKPDAFKNEDKLMLHWHNLVREYIGADMAQFIHTKVVDLKEEQVLIIQCDPSSRPVFMTRDGDEAFYVRMGNSSQSLKPSEMLAYVDSRYGTAR</sequence>
<keyword evidence="1 2" id="KW-0597">Phosphoprotein</keyword>
<evidence type="ECO:0000259" key="3">
    <source>
        <dbReference type="PROSITE" id="PS50110"/>
    </source>
</evidence>
<gene>
    <name evidence="4" type="ORF">KMW28_23880</name>
</gene>
<dbReference type="InterPro" id="IPR050595">
    <property type="entry name" value="Bact_response_regulator"/>
</dbReference>
<keyword evidence="5" id="KW-1185">Reference proteome</keyword>
<dbReference type="PANTHER" id="PTHR44591">
    <property type="entry name" value="STRESS RESPONSE REGULATOR PROTEIN 1"/>
    <property type="match status" value="1"/>
</dbReference>
<evidence type="ECO:0000256" key="1">
    <source>
        <dbReference type="ARBA" id="ARBA00022553"/>
    </source>
</evidence>
<dbReference type="KEGG" id="fya:KMW28_23880"/>
<dbReference type="AlphaFoldDB" id="A0AAX1NDS9"/>
<feature type="domain" description="Response regulatory" evidence="3">
    <location>
        <begin position="7"/>
        <end position="123"/>
    </location>
</feature>
<dbReference type="GO" id="GO:0000160">
    <property type="term" value="P:phosphorelay signal transduction system"/>
    <property type="evidence" value="ECO:0007669"/>
    <property type="project" value="InterPro"/>
</dbReference>
<dbReference type="InterPro" id="IPR001789">
    <property type="entry name" value="Sig_transdc_resp-reg_receiver"/>
</dbReference>